<evidence type="ECO:0000256" key="3">
    <source>
        <dbReference type="SAM" id="MobiDB-lite"/>
    </source>
</evidence>
<dbReference type="InterPro" id="IPR031107">
    <property type="entry name" value="Small_HSP"/>
</dbReference>
<dbReference type="AlphaFoldDB" id="A0A0V7ZPH0"/>
<organism evidence="5 7">
    <name type="scientific">Mastigocoleus testarum BC008</name>
    <dbReference type="NCBI Taxonomy" id="371196"/>
    <lineage>
        <taxon>Bacteria</taxon>
        <taxon>Bacillati</taxon>
        <taxon>Cyanobacteriota</taxon>
        <taxon>Cyanophyceae</taxon>
        <taxon>Nostocales</taxon>
        <taxon>Hapalosiphonaceae</taxon>
        <taxon>Mastigocoleus</taxon>
    </lineage>
</organism>
<feature type="compositionally biased region" description="Basic and acidic residues" evidence="3">
    <location>
        <begin position="88"/>
        <end position="103"/>
    </location>
</feature>
<protein>
    <submittedName>
        <fullName evidence="5">Heat-shock protein</fullName>
    </submittedName>
</protein>
<dbReference type="SUPFAM" id="SSF49764">
    <property type="entry name" value="HSP20-like chaperones"/>
    <property type="match status" value="1"/>
</dbReference>
<dbReference type="OrthoDB" id="9811615at2"/>
<evidence type="ECO:0000256" key="2">
    <source>
        <dbReference type="RuleBase" id="RU003616"/>
    </source>
</evidence>
<dbReference type="RefSeq" id="WP_027844666.1">
    <property type="nucleotide sequence ID" value="NZ_LMTZ01000095.1"/>
</dbReference>
<dbReference type="Proteomes" id="UP000053372">
    <property type="component" value="Unassembled WGS sequence"/>
</dbReference>
<dbReference type="PANTHER" id="PTHR11527">
    <property type="entry name" value="HEAT-SHOCK PROTEIN 20 FAMILY MEMBER"/>
    <property type="match status" value="1"/>
</dbReference>
<name>A0A0V7ZPH0_9CYAN</name>
<dbReference type="PROSITE" id="PS01031">
    <property type="entry name" value="SHSP"/>
    <property type="match status" value="1"/>
</dbReference>
<evidence type="ECO:0000313" key="7">
    <source>
        <dbReference type="Proteomes" id="UP000053372"/>
    </source>
</evidence>
<evidence type="ECO:0000259" key="4">
    <source>
        <dbReference type="PROSITE" id="PS01031"/>
    </source>
</evidence>
<dbReference type="Pfam" id="PF00011">
    <property type="entry name" value="HSP20"/>
    <property type="match status" value="1"/>
</dbReference>
<comment type="similarity">
    <text evidence="1 2">Belongs to the small heat shock protein (HSP20) family.</text>
</comment>
<keyword evidence="7" id="KW-1185">Reference proteome</keyword>
<dbReference type="EMBL" id="LMTZ01000097">
    <property type="protein sequence ID" value="KST66353.1"/>
    <property type="molecule type" value="Genomic_DNA"/>
</dbReference>
<evidence type="ECO:0000313" key="5">
    <source>
        <dbReference type="EMBL" id="KST66353.1"/>
    </source>
</evidence>
<reference evidence="5 7" key="1">
    <citation type="journal article" date="2015" name="Genome Announc.">
        <title>Draft Genome of the Euendolithic (true boring) Cyanobacterium Mastigocoleus testarum strain BC008.</title>
        <authorList>
            <person name="Guida B.S."/>
            <person name="Garcia-Pichel F."/>
        </authorList>
    </citation>
    <scope>NUCLEOTIDE SEQUENCE [LARGE SCALE GENOMIC DNA]</scope>
    <source>
        <strain evidence="5 7">BC008</strain>
    </source>
</reference>
<dbReference type="InterPro" id="IPR008978">
    <property type="entry name" value="HSP20-like_chaperone"/>
</dbReference>
<feature type="domain" description="SHSP" evidence="4">
    <location>
        <begin position="42"/>
        <end position="155"/>
    </location>
</feature>
<gene>
    <name evidence="5" type="ORF">BC008_25620</name>
    <name evidence="6" type="ORF">BC008_26145</name>
</gene>
<evidence type="ECO:0000313" key="6">
    <source>
        <dbReference type="EMBL" id="KST66674.1"/>
    </source>
</evidence>
<feature type="region of interest" description="Disordered" evidence="3">
    <location>
        <begin position="83"/>
        <end position="103"/>
    </location>
</feature>
<proteinExistence type="inferred from homology"/>
<comment type="caution">
    <text evidence="5">The sequence shown here is derived from an EMBL/GenBank/DDBJ whole genome shotgun (WGS) entry which is preliminary data.</text>
</comment>
<dbReference type="Gene3D" id="2.60.40.790">
    <property type="match status" value="1"/>
</dbReference>
<dbReference type="InterPro" id="IPR002068">
    <property type="entry name" value="A-crystallin/Hsp20_dom"/>
</dbReference>
<sequence length="156" mass="17849">MSLVHFNPWRKIDDIEHRLHHLHPEHHFHSLLDDLVSTESNDVNNFTKVPAAELIETDSAFYLRLEIPGMKVEDLDIEATEKSVSINGERKAETESKKHGHTKSELHYGKFHRVIPLPVKIQNTKVTANYRNGILSLTLPKMTEDKNKAVKVNIGS</sequence>
<evidence type="ECO:0000256" key="1">
    <source>
        <dbReference type="PROSITE-ProRule" id="PRU00285"/>
    </source>
</evidence>
<dbReference type="CDD" id="cd06464">
    <property type="entry name" value="ACD_sHsps-like"/>
    <property type="match status" value="1"/>
</dbReference>
<dbReference type="EMBL" id="LMTZ01000095">
    <property type="protein sequence ID" value="KST66674.1"/>
    <property type="molecule type" value="Genomic_DNA"/>
</dbReference>
<accession>A0A0V7ZPH0</accession>